<keyword evidence="3" id="KW-1185">Reference proteome</keyword>
<sequence>MASKSCASLFSCIWLSTKANLLQHVQSPPTFLTSSPNESPTSTCFRHIFDRRSHPCFTSTTSFEPSAMVRARRPFCLDRPSFDSLPPRPGAFTHAHCRPWDVSVRGQLSTEG</sequence>
<evidence type="ECO:0000313" key="2">
    <source>
        <dbReference type="EMBL" id="KAK0732207.1"/>
    </source>
</evidence>
<reference evidence="2" key="1">
    <citation type="submission" date="2023-06" db="EMBL/GenBank/DDBJ databases">
        <title>Genome-scale phylogeny and comparative genomics of the fungal order Sordariales.</title>
        <authorList>
            <consortium name="Lawrence Berkeley National Laboratory"/>
            <person name="Hensen N."/>
            <person name="Bonometti L."/>
            <person name="Westerberg I."/>
            <person name="Brannstrom I.O."/>
            <person name="Guillou S."/>
            <person name="Cros-Aarteil S."/>
            <person name="Calhoun S."/>
            <person name="Haridas S."/>
            <person name="Kuo A."/>
            <person name="Mondo S."/>
            <person name="Pangilinan J."/>
            <person name="Riley R."/>
            <person name="Labutti K."/>
            <person name="Andreopoulos B."/>
            <person name="Lipzen A."/>
            <person name="Chen C."/>
            <person name="Yanf M."/>
            <person name="Daum C."/>
            <person name="Ng V."/>
            <person name="Clum A."/>
            <person name="Steindorff A."/>
            <person name="Ohm R."/>
            <person name="Martin F."/>
            <person name="Silar P."/>
            <person name="Natvig D."/>
            <person name="Lalanne C."/>
            <person name="Gautier V."/>
            <person name="Ament-Velasquez S.L."/>
            <person name="Kruys A."/>
            <person name="Hutchinson M.I."/>
            <person name="Powell A.J."/>
            <person name="Barry K."/>
            <person name="Miller A.N."/>
            <person name="Grigoriev I.V."/>
            <person name="Debuchy R."/>
            <person name="Gladieux P."/>
            <person name="Thoren M.H."/>
            <person name="Johannesson H."/>
        </authorList>
    </citation>
    <scope>NUCLEOTIDE SEQUENCE</scope>
    <source>
        <strain evidence="2">SMH4607-1</strain>
    </source>
</reference>
<evidence type="ECO:0008006" key="4">
    <source>
        <dbReference type="Google" id="ProtNLM"/>
    </source>
</evidence>
<dbReference type="EMBL" id="JAUKUA010000001">
    <property type="protein sequence ID" value="KAK0732207.1"/>
    <property type="molecule type" value="Genomic_DNA"/>
</dbReference>
<protein>
    <recommendedName>
        <fullName evidence="4">Secreted protein</fullName>
    </recommendedName>
</protein>
<gene>
    <name evidence="2" type="ORF">B0H67DRAFT_566903</name>
</gene>
<dbReference type="Proteomes" id="UP001172102">
    <property type="component" value="Unassembled WGS sequence"/>
</dbReference>
<name>A0AA40BDF3_9PEZI</name>
<keyword evidence="1" id="KW-0732">Signal</keyword>
<feature type="signal peptide" evidence="1">
    <location>
        <begin position="1"/>
        <end position="19"/>
    </location>
</feature>
<feature type="chain" id="PRO_5041244043" description="Secreted protein" evidence="1">
    <location>
        <begin position="20"/>
        <end position="112"/>
    </location>
</feature>
<comment type="caution">
    <text evidence="2">The sequence shown here is derived from an EMBL/GenBank/DDBJ whole genome shotgun (WGS) entry which is preliminary data.</text>
</comment>
<evidence type="ECO:0000256" key="1">
    <source>
        <dbReference type="SAM" id="SignalP"/>
    </source>
</evidence>
<evidence type="ECO:0000313" key="3">
    <source>
        <dbReference type="Proteomes" id="UP001172102"/>
    </source>
</evidence>
<accession>A0AA40BDF3</accession>
<organism evidence="2 3">
    <name type="scientific">Lasiosphaeris hirsuta</name>
    <dbReference type="NCBI Taxonomy" id="260670"/>
    <lineage>
        <taxon>Eukaryota</taxon>
        <taxon>Fungi</taxon>
        <taxon>Dikarya</taxon>
        <taxon>Ascomycota</taxon>
        <taxon>Pezizomycotina</taxon>
        <taxon>Sordariomycetes</taxon>
        <taxon>Sordariomycetidae</taxon>
        <taxon>Sordariales</taxon>
        <taxon>Lasiosphaeriaceae</taxon>
        <taxon>Lasiosphaeris</taxon>
    </lineage>
</organism>
<dbReference type="AlphaFoldDB" id="A0AA40BDF3"/>
<proteinExistence type="predicted"/>